<keyword evidence="4" id="KW-0723">Serine/threonine-protein kinase</keyword>
<feature type="domain" description="Protein kinase" evidence="6">
    <location>
        <begin position="58"/>
        <end position="322"/>
    </location>
</feature>
<evidence type="ECO:0000313" key="8">
    <source>
        <dbReference type="Proteomes" id="UP000692954"/>
    </source>
</evidence>
<reference evidence="7" key="1">
    <citation type="submission" date="2021-01" db="EMBL/GenBank/DDBJ databases">
        <authorList>
            <consortium name="Genoscope - CEA"/>
            <person name="William W."/>
        </authorList>
    </citation>
    <scope>NUCLEOTIDE SEQUENCE</scope>
</reference>
<dbReference type="GO" id="GO:0010506">
    <property type="term" value="P:regulation of autophagy"/>
    <property type="evidence" value="ECO:0007669"/>
    <property type="project" value="InterPro"/>
</dbReference>
<keyword evidence="2 3" id="KW-0067">ATP-binding</keyword>
<proteinExistence type="inferred from homology"/>
<dbReference type="GO" id="GO:0005524">
    <property type="term" value="F:ATP binding"/>
    <property type="evidence" value="ECO:0007669"/>
    <property type="project" value="UniProtKB-UniRule"/>
</dbReference>
<dbReference type="InterPro" id="IPR000719">
    <property type="entry name" value="Prot_kinase_dom"/>
</dbReference>
<dbReference type="SMART" id="SM00220">
    <property type="entry name" value="S_TKc"/>
    <property type="match status" value="1"/>
</dbReference>
<dbReference type="OrthoDB" id="6513151at2759"/>
<feature type="binding site" evidence="3">
    <location>
        <position position="95"/>
    </location>
    <ligand>
        <name>ATP</name>
        <dbReference type="ChEBI" id="CHEBI:30616"/>
    </ligand>
</feature>
<dbReference type="PROSITE" id="PS50011">
    <property type="entry name" value="PROTEIN_KINASE_DOM"/>
    <property type="match status" value="1"/>
</dbReference>
<sequence>MNRQNQMTIRASLQKALFNGKRRNVGWKQGRQNQSPSIPNNQPKAINQQFRHFSDVYEYGDEQIGEGAHGIVKKYYRRDPNRNNGAQDRMAYAVKVFRTGDTEVINTIRETFDLNRGLNDLNFVVKALDLFINSKKEEHHLVMEYCHFPSLEQKIGSLCEEDIQQITLNLAQSLLSLHQRGVCHRDLKPDNILIGESFTIKLIDFGVSKRFLVKGKVTKNIDMWTRTGSLFYQAPEIFMGGGYDEKIDIWSAGIILYQLLFGQLPFQSETILDTIEMITDSKLNYQTLCQLNPLIQDLIKRLLEKDPNKRLSAEGFVLHPWLHTPQQKKSNKSFDDCDIIETRNNENILQTSQITISRQYQRYQNQLIVPIQEEREQSSLKNSWNCWENHVHYVPQDVIRMINLDNVYINQAGTSQELINDQKKRYDDLSDFQIGLVRTNSEQFDQL</sequence>
<protein>
    <recommendedName>
        <fullName evidence="6">Protein kinase domain-containing protein</fullName>
    </recommendedName>
</protein>
<dbReference type="PROSITE" id="PS00107">
    <property type="entry name" value="PROTEIN_KINASE_ATP"/>
    <property type="match status" value="1"/>
</dbReference>
<evidence type="ECO:0000256" key="3">
    <source>
        <dbReference type="PROSITE-ProRule" id="PRU10141"/>
    </source>
</evidence>
<dbReference type="Proteomes" id="UP000692954">
    <property type="component" value="Unassembled WGS sequence"/>
</dbReference>
<name>A0A8S1MM76_9CILI</name>
<keyword evidence="4" id="KW-0418">Kinase</keyword>
<evidence type="ECO:0000256" key="1">
    <source>
        <dbReference type="ARBA" id="ARBA00022741"/>
    </source>
</evidence>
<keyword evidence="8" id="KW-1185">Reference proteome</keyword>
<evidence type="ECO:0000256" key="2">
    <source>
        <dbReference type="ARBA" id="ARBA00022840"/>
    </source>
</evidence>
<evidence type="ECO:0000313" key="7">
    <source>
        <dbReference type="EMBL" id="CAD8077986.1"/>
    </source>
</evidence>
<feature type="region of interest" description="Disordered" evidence="5">
    <location>
        <begin position="23"/>
        <end position="43"/>
    </location>
</feature>
<comment type="similarity">
    <text evidence="4">Belongs to the protein kinase superfamily.</text>
</comment>
<dbReference type="InterPro" id="IPR017441">
    <property type="entry name" value="Protein_kinase_ATP_BS"/>
</dbReference>
<keyword evidence="1 3" id="KW-0547">Nucleotide-binding</keyword>
<dbReference type="GO" id="GO:0004674">
    <property type="term" value="F:protein serine/threonine kinase activity"/>
    <property type="evidence" value="ECO:0007669"/>
    <property type="project" value="UniProtKB-KW"/>
</dbReference>
<dbReference type="PANTHER" id="PTHR24348">
    <property type="entry name" value="SERINE/THREONINE-PROTEIN KINASE UNC-51-RELATED"/>
    <property type="match status" value="1"/>
</dbReference>
<evidence type="ECO:0000259" key="6">
    <source>
        <dbReference type="PROSITE" id="PS50011"/>
    </source>
</evidence>
<evidence type="ECO:0000256" key="5">
    <source>
        <dbReference type="SAM" id="MobiDB-lite"/>
    </source>
</evidence>
<dbReference type="InterPro" id="IPR008271">
    <property type="entry name" value="Ser/Thr_kinase_AS"/>
</dbReference>
<dbReference type="Pfam" id="PF00069">
    <property type="entry name" value="Pkinase"/>
    <property type="match status" value="1"/>
</dbReference>
<dbReference type="GO" id="GO:0005737">
    <property type="term" value="C:cytoplasm"/>
    <property type="evidence" value="ECO:0007669"/>
    <property type="project" value="TreeGrafter"/>
</dbReference>
<dbReference type="PROSITE" id="PS00108">
    <property type="entry name" value="PROTEIN_KINASE_ST"/>
    <property type="match status" value="1"/>
</dbReference>
<organism evidence="7 8">
    <name type="scientific">Paramecium sonneborni</name>
    <dbReference type="NCBI Taxonomy" id="65129"/>
    <lineage>
        <taxon>Eukaryota</taxon>
        <taxon>Sar</taxon>
        <taxon>Alveolata</taxon>
        <taxon>Ciliophora</taxon>
        <taxon>Intramacronucleata</taxon>
        <taxon>Oligohymenophorea</taxon>
        <taxon>Peniculida</taxon>
        <taxon>Parameciidae</taxon>
        <taxon>Paramecium</taxon>
    </lineage>
</organism>
<evidence type="ECO:0000256" key="4">
    <source>
        <dbReference type="RuleBase" id="RU000304"/>
    </source>
</evidence>
<dbReference type="FunFam" id="1.10.510.10:FF:001133">
    <property type="entry name" value="Uncharacterized protein"/>
    <property type="match status" value="1"/>
</dbReference>
<dbReference type="InterPro" id="IPR045269">
    <property type="entry name" value="Atg1-like"/>
</dbReference>
<dbReference type="AlphaFoldDB" id="A0A8S1MM76"/>
<keyword evidence="4" id="KW-0808">Transferase</keyword>
<dbReference type="EMBL" id="CAJJDN010000037">
    <property type="protein sequence ID" value="CAD8077986.1"/>
    <property type="molecule type" value="Genomic_DNA"/>
</dbReference>
<comment type="caution">
    <text evidence="7">The sequence shown here is derived from an EMBL/GenBank/DDBJ whole genome shotgun (WGS) entry which is preliminary data.</text>
</comment>
<accession>A0A8S1MM76</accession>
<feature type="compositionally biased region" description="Polar residues" evidence="5">
    <location>
        <begin position="30"/>
        <end position="43"/>
    </location>
</feature>
<gene>
    <name evidence="7" type="ORF">PSON_ATCC_30995.1.T0370056</name>
</gene>